<evidence type="ECO:0000256" key="2">
    <source>
        <dbReference type="SAM" id="Phobius"/>
    </source>
</evidence>
<dbReference type="Proteomes" id="UP000251960">
    <property type="component" value="Chromosome 1"/>
</dbReference>
<dbReference type="PANTHER" id="PTHR23201:SF71">
    <property type="entry name" value="GIBBERELLIN REGULATED PROTEIN"/>
    <property type="match status" value="1"/>
</dbReference>
<keyword evidence="2" id="KW-0812">Transmembrane</keyword>
<name>A0A317Y547_MAIZE</name>
<evidence type="ECO:0000256" key="1">
    <source>
        <dbReference type="ARBA" id="ARBA00010582"/>
    </source>
</evidence>
<dbReference type="Proteomes" id="UP000007305">
    <property type="component" value="Chromosome 1"/>
</dbReference>
<reference evidence="4" key="3">
    <citation type="submission" date="2019-07" db="EMBL/GenBank/DDBJ databases">
        <authorList>
            <person name="Seetharam A."/>
            <person name="Woodhouse M."/>
            <person name="Cannon E."/>
        </authorList>
    </citation>
    <scope>NUCLEOTIDE SEQUENCE [LARGE SCALE GENOMIC DNA]</scope>
    <source>
        <strain evidence="4">cv. B73</strain>
    </source>
</reference>
<accession>A0A804M0K8</accession>
<evidence type="ECO:0008006" key="6">
    <source>
        <dbReference type="Google" id="ProtNLM"/>
    </source>
</evidence>
<sequence length="143" mass="15338">MSWGGAVWCGAMNIKETGHEQAAPHCLSLPHSAKPDISLLQASVEIFQMAMAKPPLQTAAIILFVLLATVSCLHTVDTAALGFCWGKCSARCARASARRAWAACMSSCGLCCEECNCVPRDIHDCPCYSNMFTTGPKKMPKCP</sequence>
<dbReference type="EnsemblPlants" id="Zm00001eb050180_T001">
    <property type="protein sequence ID" value="Zm00001eb050180_P001"/>
    <property type="gene ID" value="Zm00001eb050180"/>
</dbReference>
<feature type="transmembrane region" description="Helical" evidence="2">
    <location>
        <begin position="59"/>
        <end position="85"/>
    </location>
</feature>
<dbReference type="ExpressionAtlas" id="A0A317Y547">
    <property type="expression patterns" value="baseline"/>
</dbReference>
<dbReference type="Pfam" id="PF02704">
    <property type="entry name" value="GASA"/>
    <property type="match status" value="1"/>
</dbReference>
<dbReference type="EMBL" id="NCVQ01000001">
    <property type="protein sequence ID" value="PWZ53830.1"/>
    <property type="molecule type" value="Genomic_DNA"/>
</dbReference>
<keyword evidence="2" id="KW-0472">Membrane</keyword>
<reference evidence="4" key="4">
    <citation type="submission" date="2021-05" db="UniProtKB">
        <authorList>
            <consortium name="EnsemblPlants"/>
        </authorList>
    </citation>
    <scope>IDENTIFICATION</scope>
    <source>
        <strain evidence="4">cv. B73</strain>
    </source>
</reference>
<organism evidence="3">
    <name type="scientific">Zea mays</name>
    <name type="common">Maize</name>
    <dbReference type="NCBI Taxonomy" id="4577"/>
    <lineage>
        <taxon>Eukaryota</taxon>
        <taxon>Viridiplantae</taxon>
        <taxon>Streptophyta</taxon>
        <taxon>Embryophyta</taxon>
        <taxon>Tracheophyta</taxon>
        <taxon>Spermatophyta</taxon>
        <taxon>Magnoliopsida</taxon>
        <taxon>Liliopsida</taxon>
        <taxon>Poales</taxon>
        <taxon>Poaceae</taxon>
        <taxon>PACMAD clade</taxon>
        <taxon>Panicoideae</taxon>
        <taxon>Andropogonodae</taxon>
        <taxon>Andropogoneae</taxon>
        <taxon>Tripsacinae</taxon>
        <taxon>Zea</taxon>
    </lineage>
</organism>
<evidence type="ECO:0000313" key="3">
    <source>
        <dbReference type="EMBL" id="PWZ53830.1"/>
    </source>
</evidence>
<keyword evidence="2" id="KW-1133">Transmembrane helix</keyword>
<protein>
    <recommendedName>
        <fullName evidence="6">Gibberellin-regulated protein 1</fullName>
    </recommendedName>
</protein>
<evidence type="ECO:0000313" key="5">
    <source>
        <dbReference type="Proteomes" id="UP000007305"/>
    </source>
</evidence>
<proteinExistence type="inferred from homology"/>
<dbReference type="Gramene" id="Zm00001eb050180_T001">
    <property type="protein sequence ID" value="Zm00001eb050180_P001"/>
    <property type="gene ID" value="Zm00001eb050180"/>
</dbReference>
<gene>
    <name evidence="3" type="ORF">Zm00014a_001485</name>
</gene>
<dbReference type="PANTHER" id="PTHR23201">
    <property type="entry name" value="EXTENSIN, PROLINE-RICH PROTEIN"/>
    <property type="match status" value="1"/>
</dbReference>
<comment type="similarity">
    <text evidence="1">Belongs to the GASA family.</text>
</comment>
<evidence type="ECO:0000313" key="4">
    <source>
        <dbReference type="EnsemblPlants" id="Zm00001eb050180_P001"/>
    </source>
</evidence>
<accession>A0A317Y547</accession>
<reference evidence="3" key="2">
    <citation type="journal article" date="2018" name="Nat. Genet.">
        <title>Extensive intraspecific gene order and gene structural variations between Mo17 and other maize genomes.</title>
        <authorList>
            <person name="Sun S."/>
            <person name="Zhou Y."/>
            <person name="Chen J."/>
            <person name="Shi J."/>
            <person name="Zhao H."/>
            <person name="Zhao H."/>
            <person name="Song W."/>
            <person name="Zhang M."/>
            <person name="Cui Y."/>
            <person name="Dong X."/>
            <person name="Liu H."/>
            <person name="Ma X."/>
            <person name="Jiao Y."/>
            <person name="Wang B."/>
            <person name="Wei X."/>
            <person name="Stein J.C."/>
            <person name="Glaubitz J.C."/>
            <person name="Lu F."/>
            <person name="Yu G."/>
            <person name="Liang C."/>
            <person name="Fengler K."/>
            <person name="Li B."/>
            <person name="Rafalski A."/>
            <person name="Schnable P.S."/>
            <person name="Ware D.H."/>
            <person name="Buckler E.S."/>
            <person name="Lai J."/>
        </authorList>
    </citation>
    <scope>NUCLEOTIDE SEQUENCE [LARGE SCALE GENOMIC DNA]</scope>
    <source>
        <tissue evidence="3">Seedling</tissue>
    </source>
</reference>
<dbReference type="AlphaFoldDB" id="A0A317Y547"/>
<reference evidence="5" key="1">
    <citation type="submission" date="2015-12" db="EMBL/GenBank/DDBJ databases">
        <title>Update maize B73 reference genome by single molecule sequencing technologies.</title>
        <authorList>
            <consortium name="Maize Genome Sequencing Project"/>
            <person name="Ware D."/>
        </authorList>
    </citation>
    <scope>NUCLEOTIDE SEQUENCE [LARGE SCALE GENOMIC DNA]</scope>
    <source>
        <strain evidence="5">cv. B73</strain>
    </source>
</reference>
<keyword evidence="5" id="KW-1185">Reference proteome</keyword>
<dbReference type="InterPro" id="IPR003854">
    <property type="entry name" value="GASA"/>
</dbReference>